<dbReference type="RefSeq" id="WP_090272609.1">
    <property type="nucleotide sequence ID" value="NZ_LT629748.1"/>
</dbReference>
<dbReference type="SUPFAM" id="SSF52540">
    <property type="entry name" value="P-loop containing nucleoside triphosphate hydrolases"/>
    <property type="match status" value="1"/>
</dbReference>
<gene>
    <name evidence="2" type="ORF">SAMN05216198_1355</name>
</gene>
<keyword evidence="3" id="KW-1185">Reference proteome</keyword>
<accession>A0A1H1Q1H5</accession>
<evidence type="ECO:0000313" key="3">
    <source>
        <dbReference type="Proteomes" id="UP000243426"/>
    </source>
</evidence>
<name>A0A1H1Q1H5_9GAMM</name>
<organism evidence="2 3">
    <name type="scientific">Halopseudomonas litoralis</name>
    <dbReference type="NCBI Taxonomy" id="797277"/>
    <lineage>
        <taxon>Bacteria</taxon>
        <taxon>Pseudomonadati</taxon>
        <taxon>Pseudomonadota</taxon>
        <taxon>Gammaproteobacteria</taxon>
        <taxon>Pseudomonadales</taxon>
        <taxon>Pseudomonadaceae</taxon>
        <taxon>Halopseudomonas</taxon>
    </lineage>
</organism>
<feature type="domain" description="Novel STAND NTPase 3" evidence="1">
    <location>
        <begin position="187"/>
        <end position="342"/>
    </location>
</feature>
<dbReference type="InterPro" id="IPR027417">
    <property type="entry name" value="P-loop_NTPase"/>
</dbReference>
<dbReference type="Proteomes" id="UP000243426">
    <property type="component" value="Chromosome I"/>
</dbReference>
<dbReference type="OrthoDB" id="6402428at2"/>
<evidence type="ECO:0000259" key="1">
    <source>
        <dbReference type="Pfam" id="PF20720"/>
    </source>
</evidence>
<dbReference type="STRING" id="797277.SAMN05216198_1355"/>
<evidence type="ECO:0000313" key="2">
    <source>
        <dbReference type="EMBL" id="SDS17332.1"/>
    </source>
</evidence>
<proteinExistence type="predicted"/>
<protein>
    <recommendedName>
        <fullName evidence="1">Novel STAND NTPase 3 domain-containing protein</fullName>
    </recommendedName>
</protein>
<dbReference type="EMBL" id="LT629748">
    <property type="protein sequence ID" value="SDS17332.1"/>
    <property type="molecule type" value="Genomic_DNA"/>
</dbReference>
<dbReference type="Pfam" id="PF20720">
    <property type="entry name" value="nSTAND3"/>
    <property type="match status" value="1"/>
</dbReference>
<dbReference type="AlphaFoldDB" id="A0A1H1Q1H5"/>
<dbReference type="InterPro" id="IPR049050">
    <property type="entry name" value="nSTAND3"/>
</dbReference>
<reference evidence="3" key="1">
    <citation type="submission" date="2016-10" db="EMBL/GenBank/DDBJ databases">
        <authorList>
            <person name="Varghese N."/>
            <person name="Submissions S."/>
        </authorList>
    </citation>
    <scope>NUCLEOTIDE SEQUENCE [LARGE SCALE GENOMIC DNA]</scope>
    <source>
        <strain evidence="3">2SM5</strain>
    </source>
</reference>
<sequence>MITGKYDLHQLGWHSFQQLCIAVTTTVLGQTVESFLDGNDGGRDGAFKGSWSPQENEIYQGKFVIQCKFSARRGHNLNYSDISDELCKVKRLIDKGQCDIYVIMTNAGVTGASHLKITEAFEALGVKHALVLDSTWICQKIETHSSLRMNVPRLYGLGDLSQILDERRYNQTRALLSELQPDLAKTVVTDTYRKALQALRKHGFVLLVGEPAAGKTTIASLLAMCAMDEWKSQVLKLETPDQVRKHWNTEESSQFIWVDDAFGVTQYESHQVMGWNRTLDSVSAMIRRGHRIVMTSRDYIYNHAKRDLKRSTFPLFDESHVVIDVKQLTSEERQQILYNHVKLGDQPKHVRARLKRFLPDVAAHSRFVPETARRLGNSNFTKTLTINESSVNDFVAKQEQLLVETMRCMDADSHAALALIYMKEGAIESPVTLEAVEGSAIARLGSNEASCLRALEDLNGSYVQLVDTLDSRVWRYKHPTIGDAFALILAQSPEHLRIFVDGTSTERLMDLVSCGDVGVKNATIIPPSMFEEFIQRIYQYVSADPSSSKNYRKRGRLYSFLKNRSSRGFLASYLQVDHSLLAGIVEDFARSWFTSTADLALYLFREGLLPETARTSIVEKITNEVFESDELSYIYDREMHEFFTQGELNDFLEDIRKYVLPNLDGIRQGLGKV</sequence>